<feature type="domain" description="DUF4268" evidence="1">
    <location>
        <begin position="186"/>
        <end position="319"/>
    </location>
</feature>
<keyword evidence="3" id="KW-1185">Reference proteome</keyword>
<evidence type="ECO:0000313" key="2">
    <source>
        <dbReference type="EMBL" id="PFG41059.1"/>
    </source>
</evidence>
<evidence type="ECO:0000313" key="3">
    <source>
        <dbReference type="Proteomes" id="UP000222106"/>
    </source>
</evidence>
<dbReference type="OrthoDB" id="570199at2"/>
<protein>
    <submittedName>
        <fullName evidence="2">Uncharacterized protein DUF4268</fullName>
    </submittedName>
</protein>
<evidence type="ECO:0000259" key="1">
    <source>
        <dbReference type="Pfam" id="PF14088"/>
    </source>
</evidence>
<comment type="caution">
    <text evidence="2">The sequence shown here is derived from an EMBL/GenBank/DDBJ whole genome shotgun (WGS) entry which is preliminary data.</text>
</comment>
<gene>
    <name evidence="2" type="ORF">ATJ97_3605</name>
</gene>
<dbReference type="EMBL" id="PDJI01000004">
    <property type="protein sequence ID" value="PFG41059.1"/>
    <property type="molecule type" value="Genomic_DNA"/>
</dbReference>
<dbReference type="InterPro" id="IPR025364">
    <property type="entry name" value="DUF4268"/>
</dbReference>
<dbReference type="AlphaFoldDB" id="A0A2A9ES80"/>
<proteinExistence type="predicted"/>
<accession>A0A2A9ES80</accession>
<reference evidence="2 3" key="1">
    <citation type="submission" date="2017-10" db="EMBL/GenBank/DDBJ databases">
        <title>Sequencing the genomes of 1000 actinobacteria strains.</title>
        <authorList>
            <person name="Klenk H.-P."/>
        </authorList>
    </citation>
    <scope>NUCLEOTIDE SEQUENCE [LARGE SCALE GENOMIC DNA]</scope>
    <source>
        <strain evidence="2 3">DSM 21838</strain>
    </source>
</reference>
<dbReference type="Pfam" id="PF14088">
    <property type="entry name" value="DUF4268"/>
    <property type="match status" value="1"/>
</dbReference>
<name>A0A2A9ES80_9MICO</name>
<dbReference type="Proteomes" id="UP000222106">
    <property type="component" value="Unassembled WGS sequence"/>
</dbReference>
<organism evidence="2 3">
    <name type="scientific">Georgenia soli</name>
    <dbReference type="NCBI Taxonomy" id="638953"/>
    <lineage>
        <taxon>Bacteria</taxon>
        <taxon>Bacillati</taxon>
        <taxon>Actinomycetota</taxon>
        <taxon>Actinomycetes</taxon>
        <taxon>Micrococcales</taxon>
        <taxon>Bogoriellaceae</taxon>
        <taxon>Georgenia</taxon>
    </lineage>
</organism>
<sequence length="326" mass="36297">MLHSMSALPHLSRIASVPVRDVWAHEAHHFTQWLLVNADVLSDVLGMDLELSEAERRVGGFALDLIGTDLQTGATVIVENQLEGTDHSHLGQLLTYAGGTDPATIVWCAAAFRDEHRAALDWLNEHTEEGVRFFGVEIAAVRIGDSPPAPLFRLVAQPNDWTKRVHTENAAAAGTRTPRQSAYEALWQLVLDQVHAKYPSWTSARAASRDSWITMPFGTSGAWYAFVCSGPRPRVELYFGSSDADENQAMFDRFLARREYLETGYGESLDFQPLPGRKACRIAAWGPEGYDVLDLSQHGAMAQWFLAAMDRFRTVTQEVRRAIGEE</sequence>